<dbReference type="EMBL" id="PUGF01000010">
    <property type="protein sequence ID" value="PRC92881.1"/>
    <property type="molecule type" value="Genomic_DNA"/>
</dbReference>
<evidence type="ECO:0000256" key="1">
    <source>
        <dbReference type="ARBA" id="ARBA00004571"/>
    </source>
</evidence>
<dbReference type="PANTHER" id="PTHR34501">
    <property type="entry name" value="PROTEIN YDDL-RELATED"/>
    <property type="match status" value="1"/>
</dbReference>
<evidence type="ECO:0000256" key="4">
    <source>
        <dbReference type="ARBA" id="ARBA00022452"/>
    </source>
</evidence>
<feature type="domain" description="Porin" evidence="11">
    <location>
        <begin position="15"/>
        <end position="312"/>
    </location>
</feature>
<comment type="caution">
    <text evidence="12">The sequence shown here is derived from an EMBL/GenBank/DDBJ whole genome shotgun (WGS) entry which is preliminary data.</text>
</comment>
<dbReference type="GO" id="GO:0015288">
    <property type="term" value="F:porin activity"/>
    <property type="evidence" value="ECO:0007669"/>
    <property type="project" value="UniProtKB-KW"/>
</dbReference>
<evidence type="ECO:0000256" key="8">
    <source>
        <dbReference type="ARBA" id="ARBA00023114"/>
    </source>
</evidence>
<name>A0A2S9GYU1_9BURK</name>
<dbReference type="GO" id="GO:0009279">
    <property type="term" value="C:cell outer membrane"/>
    <property type="evidence" value="ECO:0007669"/>
    <property type="project" value="UniProtKB-SubCell"/>
</dbReference>
<keyword evidence="6" id="KW-0732">Signal</keyword>
<evidence type="ECO:0000256" key="2">
    <source>
        <dbReference type="ARBA" id="ARBA00011233"/>
    </source>
</evidence>
<gene>
    <name evidence="12" type="ORF">S2091_2298</name>
</gene>
<proteinExistence type="predicted"/>
<organism evidence="12 13">
    <name type="scientific">Solimicrobium silvestre</name>
    <dbReference type="NCBI Taxonomy" id="2099400"/>
    <lineage>
        <taxon>Bacteria</taxon>
        <taxon>Pseudomonadati</taxon>
        <taxon>Pseudomonadota</taxon>
        <taxon>Betaproteobacteria</taxon>
        <taxon>Burkholderiales</taxon>
        <taxon>Oxalobacteraceae</taxon>
        <taxon>Solimicrobium</taxon>
    </lineage>
</organism>
<evidence type="ECO:0000256" key="9">
    <source>
        <dbReference type="ARBA" id="ARBA00023136"/>
    </source>
</evidence>
<comment type="subunit">
    <text evidence="2">Homotrimer.</text>
</comment>
<dbReference type="RefSeq" id="WP_243405401.1">
    <property type="nucleotide sequence ID" value="NZ_PUGF01000010.1"/>
</dbReference>
<keyword evidence="9" id="KW-0472">Membrane</keyword>
<dbReference type="Gene3D" id="2.40.160.10">
    <property type="entry name" value="Porin"/>
    <property type="match status" value="1"/>
</dbReference>
<dbReference type="InterPro" id="IPR050298">
    <property type="entry name" value="Gram-neg_bact_OMP"/>
</dbReference>
<evidence type="ECO:0000313" key="13">
    <source>
        <dbReference type="Proteomes" id="UP000237839"/>
    </source>
</evidence>
<sequence>MKSSFYKPSLTVFTSVLMGFNYNASAQSNITVFGAIDTALRYSTNQNGDGGNLAEVGSGAANVNRFGVSGEEDLGAGLKANFMLDAGFNSATGESGDGGKLFSRQAWVGLSGTYGAVTAGRQFSPVYNAQWAIEPFGWANLTESGFIYDNYAGDIHWDNSLMYSGTYGDFTGVLMVGMGEKAGDSKAWRNVGGSLAYASGLFTAIAAYQEVRNTDAVIANKVWNVGGSYNIKPVQLFFGYLNYRSDLALQKNHVFDLGFIYSMTPKIDLIGAYYHDRQRAEDGRKNTVAGMLKYSFTPRTAIYIQTDYSKIDAGYVNNISDQYAFPSTRDADNNLTSFVSSRASVSIGLRHIF</sequence>
<dbReference type="AlphaFoldDB" id="A0A2S9GYU1"/>
<evidence type="ECO:0000256" key="3">
    <source>
        <dbReference type="ARBA" id="ARBA00022448"/>
    </source>
</evidence>
<keyword evidence="8" id="KW-0626">Porin</keyword>
<evidence type="ECO:0000256" key="5">
    <source>
        <dbReference type="ARBA" id="ARBA00022692"/>
    </source>
</evidence>
<comment type="subcellular location">
    <subcellularLocation>
        <location evidence="1">Cell outer membrane</location>
        <topology evidence="1">Multi-pass membrane protein</topology>
    </subcellularLocation>
</comment>
<evidence type="ECO:0000259" key="11">
    <source>
        <dbReference type="Pfam" id="PF13609"/>
    </source>
</evidence>
<keyword evidence="4" id="KW-1134">Transmembrane beta strand</keyword>
<dbReference type="InterPro" id="IPR033900">
    <property type="entry name" value="Gram_neg_porin_domain"/>
</dbReference>
<evidence type="ECO:0000256" key="10">
    <source>
        <dbReference type="ARBA" id="ARBA00023237"/>
    </source>
</evidence>
<reference evidence="12 13" key="1">
    <citation type="submission" date="2018-02" db="EMBL/GenBank/DDBJ databases">
        <title>Solimicrobium silvestre gen. nov., sp. nov., isolated from alpine forest soil.</title>
        <authorList>
            <person name="Margesin R."/>
            <person name="Albuquerque L."/>
            <person name="Zhang D.-C."/>
            <person name="Froufe H.J.C."/>
            <person name="Severino R."/>
            <person name="Roxo I."/>
            <person name="Egas C."/>
            <person name="Da Costa M.S."/>
        </authorList>
    </citation>
    <scope>NUCLEOTIDE SEQUENCE [LARGE SCALE GENOMIC DNA]</scope>
    <source>
        <strain evidence="12 13">S20-91</strain>
    </source>
</reference>
<accession>A0A2S9GYU1</accession>
<dbReference type="Proteomes" id="UP000237839">
    <property type="component" value="Unassembled WGS sequence"/>
</dbReference>
<dbReference type="SUPFAM" id="SSF56935">
    <property type="entry name" value="Porins"/>
    <property type="match status" value="1"/>
</dbReference>
<dbReference type="CDD" id="cd00342">
    <property type="entry name" value="gram_neg_porins"/>
    <property type="match status" value="1"/>
</dbReference>
<dbReference type="InterPro" id="IPR023614">
    <property type="entry name" value="Porin_dom_sf"/>
</dbReference>
<keyword evidence="10" id="KW-0998">Cell outer membrane</keyword>
<evidence type="ECO:0000256" key="6">
    <source>
        <dbReference type="ARBA" id="ARBA00022729"/>
    </source>
</evidence>
<dbReference type="Pfam" id="PF13609">
    <property type="entry name" value="Porin_4"/>
    <property type="match status" value="1"/>
</dbReference>
<protein>
    <submittedName>
        <fullName evidence="12">Gram-negative porin</fullName>
    </submittedName>
</protein>
<evidence type="ECO:0000256" key="7">
    <source>
        <dbReference type="ARBA" id="ARBA00023065"/>
    </source>
</evidence>
<dbReference type="GO" id="GO:0006811">
    <property type="term" value="P:monoatomic ion transport"/>
    <property type="evidence" value="ECO:0007669"/>
    <property type="project" value="UniProtKB-KW"/>
</dbReference>
<dbReference type="GO" id="GO:0046930">
    <property type="term" value="C:pore complex"/>
    <property type="evidence" value="ECO:0007669"/>
    <property type="project" value="UniProtKB-KW"/>
</dbReference>
<keyword evidence="7" id="KW-0406">Ion transport</keyword>
<evidence type="ECO:0000313" key="12">
    <source>
        <dbReference type="EMBL" id="PRC92881.1"/>
    </source>
</evidence>
<keyword evidence="13" id="KW-1185">Reference proteome</keyword>
<keyword evidence="5" id="KW-0812">Transmembrane</keyword>
<keyword evidence="3" id="KW-0813">Transport</keyword>
<dbReference type="PANTHER" id="PTHR34501:SF9">
    <property type="entry name" value="MAJOR OUTER MEMBRANE PROTEIN P.IA"/>
    <property type="match status" value="1"/>
</dbReference>